<dbReference type="PANTHER" id="PTHR43540">
    <property type="entry name" value="PEROXYUREIDOACRYLATE/UREIDOACRYLATE AMIDOHYDROLASE-RELATED"/>
    <property type="match status" value="1"/>
</dbReference>
<dbReference type="Gene3D" id="3.40.50.850">
    <property type="entry name" value="Isochorismatase-like"/>
    <property type="match status" value="1"/>
</dbReference>
<dbReference type="PANTHER" id="PTHR43540:SF14">
    <property type="entry name" value="ISOCHORISMATASE"/>
    <property type="match status" value="1"/>
</dbReference>
<dbReference type="Pfam" id="PF00857">
    <property type="entry name" value="Isochorismatase"/>
    <property type="match status" value="1"/>
</dbReference>
<evidence type="ECO:0000256" key="1">
    <source>
        <dbReference type="ARBA" id="ARBA00022801"/>
    </source>
</evidence>
<dbReference type="GO" id="GO:0016787">
    <property type="term" value="F:hydrolase activity"/>
    <property type="evidence" value="ECO:0007669"/>
    <property type="project" value="UniProtKB-KW"/>
</dbReference>
<proteinExistence type="predicted"/>
<protein>
    <submittedName>
        <fullName evidence="3">Nicotinamidase-related amidase</fullName>
    </submittedName>
</protein>
<dbReference type="EMBL" id="JACBZO010000001">
    <property type="protein sequence ID" value="NYI41426.1"/>
    <property type="molecule type" value="Genomic_DNA"/>
</dbReference>
<dbReference type="InterPro" id="IPR050272">
    <property type="entry name" value="Isochorismatase-like_hydrls"/>
</dbReference>
<dbReference type="InterPro" id="IPR036380">
    <property type="entry name" value="Isochorismatase-like_sf"/>
</dbReference>
<dbReference type="AlphaFoldDB" id="A0A7Y9ZDM2"/>
<comment type="caution">
    <text evidence="3">The sequence shown here is derived from an EMBL/GenBank/DDBJ whole genome shotgun (WGS) entry which is preliminary data.</text>
</comment>
<dbReference type="SUPFAM" id="SSF52499">
    <property type="entry name" value="Isochorismatase-like hydrolases"/>
    <property type="match status" value="1"/>
</dbReference>
<gene>
    <name evidence="3" type="ORF">BKA03_001545</name>
</gene>
<keyword evidence="1" id="KW-0378">Hydrolase</keyword>
<name>A0A7Y9ZDM2_9MICO</name>
<dbReference type="InterPro" id="IPR000868">
    <property type="entry name" value="Isochorismatase-like_dom"/>
</dbReference>
<organism evidence="3 4">
    <name type="scientific">Demequina lutea</name>
    <dbReference type="NCBI Taxonomy" id="431489"/>
    <lineage>
        <taxon>Bacteria</taxon>
        <taxon>Bacillati</taxon>
        <taxon>Actinomycetota</taxon>
        <taxon>Actinomycetes</taxon>
        <taxon>Micrococcales</taxon>
        <taxon>Demequinaceae</taxon>
        <taxon>Demequina</taxon>
    </lineage>
</organism>
<keyword evidence="4" id="KW-1185">Reference proteome</keyword>
<evidence type="ECO:0000313" key="4">
    <source>
        <dbReference type="Proteomes" id="UP000547973"/>
    </source>
</evidence>
<dbReference type="Proteomes" id="UP000547973">
    <property type="component" value="Unassembled WGS sequence"/>
</dbReference>
<evidence type="ECO:0000259" key="2">
    <source>
        <dbReference type="Pfam" id="PF00857"/>
    </source>
</evidence>
<feature type="domain" description="Isochorismatase-like" evidence="2">
    <location>
        <begin position="10"/>
        <end position="141"/>
    </location>
</feature>
<sequence>MTILDNRPHSAVVVIDVQVDVMAAAHERANVIASIGTLVERARESQVPVFWVQHSDADMAQGSEGWRIVPELSQQPDEPVVHKRYGDAFEDTTLEDELLKRGIGRLVIAGAQTDACVRSTLHGAFTRGYDVTLVHDAHTTEDLSSWGAPPPAQVIAHTNLYWAHQTAPGRVAAVGSAAGVEFAS</sequence>
<evidence type="ECO:0000313" key="3">
    <source>
        <dbReference type="EMBL" id="NYI41426.1"/>
    </source>
</evidence>
<dbReference type="RefSeq" id="WP_179397823.1">
    <property type="nucleotide sequence ID" value="NZ_JACBZO010000001.1"/>
</dbReference>
<reference evidence="3 4" key="1">
    <citation type="submission" date="2020-07" db="EMBL/GenBank/DDBJ databases">
        <title>Sequencing the genomes of 1000 actinobacteria strains.</title>
        <authorList>
            <person name="Klenk H.-P."/>
        </authorList>
    </citation>
    <scope>NUCLEOTIDE SEQUENCE [LARGE SCALE GENOMIC DNA]</scope>
    <source>
        <strain evidence="3 4">DSM 19970</strain>
    </source>
</reference>
<accession>A0A7Y9ZDM2</accession>